<gene>
    <name evidence="20" type="ORF">SLITO_v1c02860</name>
</gene>
<evidence type="ECO:0000256" key="8">
    <source>
        <dbReference type="ARBA" id="ARBA00022777"/>
    </source>
</evidence>
<evidence type="ECO:0000256" key="18">
    <source>
        <dbReference type="PIRSR" id="PIRSR600829-4"/>
    </source>
</evidence>
<keyword evidence="5" id="KW-0808">Transferase</keyword>
<evidence type="ECO:0000256" key="15">
    <source>
        <dbReference type="PIRSR" id="PIRSR600829-1"/>
    </source>
</evidence>
<feature type="transmembrane region" description="Helical" evidence="19">
    <location>
        <begin position="102"/>
        <end position="123"/>
    </location>
</feature>
<evidence type="ECO:0000256" key="11">
    <source>
        <dbReference type="ARBA" id="ARBA00023098"/>
    </source>
</evidence>
<dbReference type="GO" id="GO:0008654">
    <property type="term" value="P:phospholipid biosynthetic process"/>
    <property type="evidence" value="ECO:0007669"/>
    <property type="project" value="UniProtKB-KW"/>
</dbReference>
<evidence type="ECO:0000256" key="17">
    <source>
        <dbReference type="PIRSR" id="PIRSR600829-3"/>
    </source>
</evidence>
<evidence type="ECO:0000256" key="10">
    <source>
        <dbReference type="ARBA" id="ARBA00022989"/>
    </source>
</evidence>
<keyword evidence="10 19" id="KW-1133">Transmembrane helix</keyword>
<keyword evidence="6 19" id="KW-0812">Transmembrane</keyword>
<keyword evidence="18" id="KW-0479">Metal-binding</keyword>
<feature type="binding site" evidence="17">
    <location>
        <position position="34"/>
    </location>
    <ligand>
        <name>ATP</name>
        <dbReference type="ChEBI" id="CHEBI:30616"/>
    </ligand>
</feature>
<keyword evidence="18" id="KW-0460">Magnesium</keyword>
<dbReference type="Gene3D" id="1.10.287.3610">
    <property type="match status" value="1"/>
</dbReference>
<evidence type="ECO:0000256" key="5">
    <source>
        <dbReference type="ARBA" id="ARBA00022679"/>
    </source>
</evidence>
<feature type="binding site" evidence="16">
    <location>
        <position position="75"/>
    </location>
    <ligand>
        <name>substrate</name>
    </ligand>
</feature>
<comment type="cofactor">
    <cofactor evidence="18">
        <name>Mg(2+)</name>
        <dbReference type="ChEBI" id="CHEBI:18420"/>
    </cofactor>
    <text evidence="18">Mn(2+), Zn(2+), Cd(2+) and Co(2+) support activity to lesser extents.</text>
</comment>
<evidence type="ECO:0000256" key="19">
    <source>
        <dbReference type="SAM" id="Phobius"/>
    </source>
</evidence>
<feature type="binding site" evidence="18">
    <location>
        <position position="82"/>
    </location>
    <ligand>
        <name>a divalent metal cation</name>
        <dbReference type="ChEBI" id="CHEBI:60240"/>
    </ligand>
</feature>
<evidence type="ECO:0000256" key="16">
    <source>
        <dbReference type="PIRSR" id="PIRSR600829-2"/>
    </source>
</evidence>
<dbReference type="PROSITE" id="PS01069">
    <property type="entry name" value="DAGK_PROKAR"/>
    <property type="match status" value="1"/>
</dbReference>
<feature type="binding site" evidence="17">
    <location>
        <position position="82"/>
    </location>
    <ligand>
        <name>ATP</name>
        <dbReference type="ChEBI" id="CHEBI:30616"/>
    </ligand>
</feature>
<dbReference type="KEGG" id="sll:SLITO_v1c02860"/>
<dbReference type="GO" id="GO:0005524">
    <property type="term" value="F:ATP binding"/>
    <property type="evidence" value="ECO:0007669"/>
    <property type="project" value="UniProtKB-KW"/>
</dbReference>
<dbReference type="GO" id="GO:0005886">
    <property type="term" value="C:plasma membrane"/>
    <property type="evidence" value="ECO:0007669"/>
    <property type="project" value="UniProtKB-SubCell"/>
</dbReference>
<evidence type="ECO:0000313" key="20">
    <source>
        <dbReference type="EMBL" id="AKX33941.1"/>
    </source>
</evidence>
<comment type="similarity">
    <text evidence="2">Belongs to the bacterial diacylglycerol kinase family.</text>
</comment>
<keyword evidence="13" id="KW-0594">Phospholipid biosynthesis</keyword>
<evidence type="ECO:0000256" key="12">
    <source>
        <dbReference type="ARBA" id="ARBA00023136"/>
    </source>
</evidence>
<dbReference type="Pfam" id="PF01219">
    <property type="entry name" value="DAGK_prokar"/>
    <property type="match status" value="1"/>
</dbReference>
<dbReference type="PANTHER" id="PTHR34299">
    <property type="entry name" value="DIACYLGLYCEROL KINASE"/>
    <property type="match status" value="1"/>
</dbReference>
<feature type="binding site" evidence="18">
    <location>
        <position position="34"/>
    </location>
    <ligand>
        <name>a divalent metal cation</name>
        <dbReference type="ChEBI" id="CHEBI:60240"/>
    </ligand>
</feature>
<evidence type="ECO:0000256" key="7">
    <source>
        <dbReference type="ARBA" id="ARBA00022741"/>
    </source>
</evidence>
<keyword evidence="4" id="KW-0444">Lipid biosynthesis</keyword>
<dbReference type="GO" id="GO:0046872">
    <property type="term" value="F:metal ion binding"/>
    <property type="evidence" value="ECO:0007669"/>
    <property type="project" value="UniProtKB-KW"/>
</dbReference>
<proteinExistence type="inferred from homology"/>
<dbReference type="InterPro" id="IPR036945">
    <property type="entry name" value="DAGK_sf"/>
</dbReference>
<comment type="subcellular location">
    <subcellularLocation>
        <location evidence="1">Cell membrane</location>
        <topology evidence="1">Multi-pass membrane protein</topology>
    </subcellularLocation>
</comment>
<evidence type="ECO:0000256" key="2">
    <source>
        <dbReference type="ARBA" id="ARBA00005967"/>
    </source>
</evidence>
<dbReference type="PATRIC" id="fig|216942.3.peg.289"/>
<evidence type="ECO:0000256" key="3">
    <source>
        <dbReference type="ARBA" id="ARBA00022475"/>
    </source>
</evidence>
<dbReference type="OrthoDB" id="9789934at2"/>
<dbReference type="Proteomes" id="UP000067476">
    <property type="component" value="Chromosome"/>
</dbReference>
<dbReference type="RefSeq" id="WP_075058036.1">
    <property type="nucleotide sequence ID" value="NZ_CP012357.1"/>
</dbReference>
<organism evidence="20 21">
    <name type="scientific">Spiroplasma litorale</name>
    <dbReference type="NCBI Taxonomy" id="216942"/>
    <lineage>
        <taxon>Bacteria</taxon>
        <taxon>Bacillati</taxon>
        <taxon>Mycoplasmatota</taxon>
        <taxon>Mollicutes</taxon>
        <taxon>Entomoplasmatales</taxon>
        <taxon>Spiroplasmataceae</taxon>
        <taxon>Spiroplasma</taxon>
    </lineage>
</organism>
<accession>A0A0K1W184</accession>
<keyword evidence="21" id="KW-1185">Reference proteome</keyword>
<sequence length="136" mass="15119">MARKKGSKRAKVRTRLKNKFTNAARGVYTAFKEESTLIVYLIAIIIAIGLGIWVKLDVISWSIIILTIGVLLGFEFLNTSIENFVDLLSFEYDIKVKKIKDICAAASIINAILSVVIGFLIYLPPLIEKISDMVGV</sequence>
<feature type="binding site" evidence="17">
    <location>
        <begin position="100"/>
        <end position="101"/>
    </location>
    <ligand>
        <name>ATP</name>
        <dbReference type="ChEBI" id="CHEBI:30616"/>
    </ligand>
</feature>
<keyword evidence="14" id="KW-1208">Phospholipid metabolism</keyword>
<evidence type="ECO:0000256" key="4">
    <source>
        <dbReference type="ARBA" id="ARBA00022516"/>
    </source>
</evidence>
<dbReference type="AlphaFoldDB" id="A0A0K1W184"/>
<dbReference type="STRING" id="216942.SLITO_v1c02860"/>
<dbReference type="GO" id="GO:0016301">
    <property type="term" value="F:kinase activity"/>
    <property type="evidence" value="ECO:0007669"/>
    <property type="project" value="UniProtKB-KW"/>
</dbReference>
<feature type="active site" description="Proton acceptor" evidence="15">
    <location>
        <position position="75"/>
    </location>
</feature>
<evidence type="ECO:0000313" key="21">
    <source>
        <dbReference type="Proteomes" id="UP000067476"/>
    </source>
</evidence>
<keyword evidence="7 17" id="KW-0547">Nucleotide-binding</keyword>
<keyword evidence="8 20" id="KW-0418">Kinase</keyword>
<dbReference type="PANTHER" id="PTHR34299:SF1">
    <property type="entry name" value="DIACYLGLYCEROL KINASE"/>
    <property type="match status" value="1"/>
</dbReference>
<keyword evidence="12 19" id="KW-0472">Membrane</keyword>
<dbReference type="CDD" id="cd14263">
    <property type="entry name" value="DAGK_IM_like"/>
    <property type="match status" value="1"/>
</dbReference>
<evidence type="ECO:0000256" key="6">
    <source>
        <dbReference type="ARBA" id="ARBA00022692"/>
    </source>
</evidence>
<feature type="transmembrane region" description="Helical" evidence="19">
    <location>
        <begin position="60"/>
        <end position="81"/>
    </location>
</feature>
<evidence type="ECO:0000256" key="9">
    <source>
        <dbReference type="ARBA" id="ARBA00022840"/>
    </source>
</evidence>
<evidence type="ECO:0000256" key="14">
    <source>
        <dbReference type="ARBA" id="ARBA00023264"/>
    </source>
</evidence>
<keyword evidence="9 17" id="KW-0067">ATP-binding</keyword>
<feature type="transmembrane region" description="Helical" evidence="19">
    <location>
        <begin position="37"/>
        <end position="54"/>
    </location>
</feature>
<feature type="binding site" evidence="16">
    <location>
        <position position="15"/>
    </location>
    <ligand>
        <name>substrate</name>
    </ligand>
</feature>
<reference evidence="20 21" key="1">
    <citation type="journal article" date="2015" name="Genome Announc.">
        <title>Complete Genome Sequence of Spiroplasma litorale TN-1T (DSM 21781), a Bacterium Isolated from a Green-Eyed Horsefly (Tabanus nigrovittatus).</title>
        <authorList>
            <person name="Lo W.S."/>
            <person name="Lai Y.C."/>
            <person name="Lien Y.W."/>
            <person name="Wang T.H."/>
            <person name="Kuo C.H."/>
        </authorList>
    </citation>
    <scope>NUCLEOTIDE SEQUENCE [LARGE SCALE GENOMIC DNA]</scope>
    <source>
        <strain evidence="20 21">TN-1</strain>
    </source>
</reference>
<dbReference type="InterPro" id="IPR000829">
    <property type="entry name" value="DAGK"/>
</dbReference>
<protein>
    <submittedName>
        <fullName evidence="20">Diacylglycerol kinase</fullName>
    </submittedName>
</protein>
<keyword evidence="11" id="KW-0443">Lipid metabolism</keyword>
<feature type="binding site" evidence="17">
    <location>
        <position position="15"/>
    </location>
    <ligand>
        <name>ATP</name>
        <dbReference type="ChEBI" id="CHEBI:30616"/>
    </ligand>
</feature>
<keyword evidence="3" id="KW-1003">Cell membrane</keyword>
<evidence type="ECO:0000256" key="13">
    <source>
        <dbReference type="ARBA" id="ARBA00023209"/>
    </source>
</evidence>
<dbReference type="EMBL" id="CP012357">
    <property type="protein sequence ID" value="AKX33941.1"/>
    <property type="molecule type" value="Genomic_DNA"/>
</dbReference>
<name>A0A0K1W184_9MOLU</name>
<evidence type="ECO:0000256" key="1">
    <source>
        <dbReference type="ARBA" id="ARBA00004651"/>
    </source>
</evidence>